<keyword evidence="2" id="KW-1185">Reference proteome</keyword>
<reference evidence="1 2" key="1">
    <citation type="journal article" date="2021" name="Elife">
        <title>Chloroplast acquisition without the gene transfer in kleptoplastic sea slugs, Plakobranchus ocellatus.</title>
        <authorList>
            <person name="Maeda T."/>
            <person name="Takahashi S."/>
            <person name="Yoshida T."/>
            <person name="Shimamura S."/>
            <person name="Takaki Y."/>
            <person name="Nagai Y."/>
            <person name="Toyoda A."/>
            <person name="Suzuki Y."/>
            <person name="Arimoto A."/>
            <person name="Ishii H."/>
            <person name="Satoh N."/>
            <person name="Nishiyama T."/>
            <person name="Hasebe M."/>
            <person name="Maruyama T."/>
            <person name="Minagawa J."/>
            <person name="Obokata J."/>
            <person name="Shigenobu S."/>
        </authorList>
    </citation>
    <scope>NUCLEOTIDE SEQUENCE [LARGE SCALE GENOMIC DNA]</scope>
</reference>
<gene>
    <name evidence="1" type="ORF">ElyMa_006912000</name>
</gene>
<evidence type="ECO:0000313" key="1">
    <source>
        <dbReference type="EMBL" id="GFS20971.1"/>
    </source>
</evidence>
<comment type="caution">
    <text evidence="1">The sequence shown here is derived from an EMBL/GenBank/DDBJ whole genome shotgun (WGS) entry which is preliminary data.</text>
</comment>
<dbReference type="EMBL" id="BMAT01013831">
    <property type="protein sequence ID" value="GFS20971.1"/>
    <property type="molecule type" value="Genomic_DNA"/>
</dbReference>
<name>A0AAV4JF42_9GAST</name>
<sequence length="75" mass="8069">MAVLMEAKVNTTTKVDMVLKEVTEVKVNMADSTKGKEFTLGEATTKDTTTEVMAKGTMTVEAIHAVTEDSGRFIG</sequence>
<organism evidence="1 2">
    <name type="scientific">Elysia marginata</name>
    <dbReference type="NCBI Taxonomy" id="1093978"/>
    <lineage>
        <taxon>Eukaryota</taxon>
        <taxon>Metazoa</taxon>
        <taxon>Spiralia</taxon>
        <taxon>Lophotrochozoa</taxon>
        <taxon>Mollusca</taxon>
        <taxon>Gastropoda</taxon>
        <taxon>Heterobranchia</taxon>
        <taxon>Euthyneura</taxon>
        <taxon>Panpulmonata</taxon>
        <taxon>Sacoglossa</taxon>
        <taxon>Placobranchoidea</taxon>
        <taxon>Plakobranchidae</taxon>
        <taxon>Elysia</taxon>
    </lineage>
</organism>
<proteinExistence type="predicted"/>
<dbReference type="AlphaFoldDB" id="A0AAV4JF42"/>
<evidence type="ECO:0000313" key="2">
    <source>
        <dbReference type="Proteomes" id="UP000762676"/>
    </source>
</evidence>
<dbReference type="Proteomes" id="UP000762676">
    <property type="component" value="Unassembled WGS sequence"/>
</dbReference>
<accession>A0AAV4JF42</accession>
<protein>
    <submittedName>
        <fullName evidence="1">Uncharacterized protein</fullName>
    </submittedName>
</protein>